<dbReference type="EMBL" id="JABEND010000001">
    <property type="protein sequence ID" value="NNG34483.1"/>
    <property type="molecule type" value="Genomic_DNA"/>
</dbReference>
<evidence type="ECO:0000256" key="2">
    <source>
        <dbReference type="SAM" id="MobiDB-lite"/>
    </source>
</evidence>
<dbReference type="PANTHER" id="PTHR43625:SF40">
    <property type="entry name" value="ALDO-KETO REDUCTASE YAKC [NADP(+)]"/>
    <property type="match status" value="1"/>
</dbReference>
<feature type="compositionally biased region" description="Low complexity" evidence="2">
    <location>
        <begin position="8"/>
        <end position="21"/>
    </location>
</feature>
<dbReference type="SUPFAM" id="SSF51430">
    <property type="entry name" value="NAD(P)-linked oxidoreductase"/>
    <property type="match status" value="1"/>
</dbReference>
<dbReference type="CDD" id="cd19088">
    <property type="entry name" value="AKR_AKR13B1"/>
    <property type="match status" value="1"/>
</dbReference>
<keyword evidence="1" id="KW-0560">Oxidoreductase</keyword>
<protein>
    <submittedName>
        <fullName evidence="4">Aldo/keto reductase</fullName>
    </submittedName>
</protein>
<feature type="domain" description="NADP-dependent oxidoreductase" evidence="3">
    <location>
        <begin position="32"/>
        <end position="302"/>
    </location>
</feature>
<dbReference type="InterPro" id="IPR023210">
    <property type="entry name" value="NADP_OxRdtase_dom"/>
</dbReference>
<dbReference type="InterPro" id="IPR036812">
    <property type="entry name" value="NAD(P)_OxRdtase_dom_sf"/>
</dbReference>
<dbReference type="InterPro" id="IPR050791">
    <property type="entry name" value="Aldo-Keto_reductase"/>
</dbReference>
<dbReference type="Proteomes" id="UP000562984">
    <property type="component" value="Unassembled WGS sequence"/>
</dbReference>
<name>A0A849A541_9ACTN</name>
<accession>A0A849A541</accession>
<reference evidence="4 5" key="1">
    <citation type="submission" date="2020-05" db="EMBL/GenBank/DDBJ databases">
        <title>Nakamurella sp. DB0629 isolated from air conditioner.</title>
        <authorList>
            <person name="Kim D.H."/>
            <person name="Kim D.-U."/>
        </authorList>
    </citation>
    <scope>NUCLEOTIDE SEQUENCE [LARGE SCALE GENOMIC DNA]</scope>
    <source>
        <strain evidence="4 5">DB0629</strain>
    </source>
</reference>
<dbReference type="Gene3D" id="3.20.20.100">
    <property type="entry name" value="NADP-dependent oxidoreductase domain"/>
    <property type="match status" value="1"/>
</dbReference>
<dbReference type="GO" id="GO:0005737">
    <property type="term" value="C:cytoplasm"/>
    <property type="evidence" value="ECO:0007669"/>
    <property type="project" value="TreeGrafter"/>
</dbReference>
<organism evidence="4 5">
    <name type="scientific">Nakamurella aerolata</name>
    <dbReference type="NCBI Taxonomy" id="1656892"/>
    <lineage>
        <taxon>Bacteria</taxon>
        <taxon>Bacillati</taxon>
        <taxon>Actinomycetota</taxon>
        <taxon>Actinomycetes</taxon>
        <taxon>Nakamurellales</taxon>
        <taxon>Nakamurellaceae</taxon>
        <taxon>Nakamurella</taxon>
    </lineage>
</organism>
<dbReference type="PANTHER" id="PTHR43625">
    <property type="entry name" value="AFLATOXIN B1 ALDEHYDE REDUCTASE"/>
    <property type="match status" value="1"/>
</dbReference>
<dbReference type="AlphaFoldDB" id="A0A849A541"/>
<keyword evidence="5" id="KW-1185">Reference proteome</keyword>
<evidence type="ECO:0000256" key="1">
    <source>
        <dbReference type="ARBA" id="ARBA00023002"/>
    </source>
</evidence>
<gene>
    <name evidence="4" type="ORF">HKD39_01855</name>
</gene>
<dbReference type="GO" id="GO:0016491">
    <property type="term" value="F:oxidoreductase activity"/>
    <property type="evidence" value="ECO:0007669"/>
    <property type="project" value="UniProtKB-KW"/>
</dbReference>
<evidence type="ECO:0000313" key="5">
    <source>
        <dbReference type="Proteomes" id="UP000562984"/>
    </source>
</evidence>
<feature type="region of interest" description="Disordered" evidence="2">
    <location>
        <begin position="1"/>
        <end position="27"/>
    </location>
</feature>
<evidence type="ECO:0000313" key="4">
    <source>
        <dbReference type="EMBL" id="NNG34483.1"/>
    </source>
</evidence>
<comment type="caution">
    <text evidence="4">The sequence shown here is derived from an EMBL/GenBank/DDBJ whole genome shotgun (WGS) entry which is preliminary data.</text>
</comment>
<dbReference type="Pfam" id="PF00248">
    <property type="entry name" value="Aldo_ket_red"/>
    <property type="match status" value="1"/>
</dbReference>
<evidence type="ECO:0000259" key="3">
    <source>
        <dbReference type="Pfam" id="PF00248"/>
    </source>
</evidence>
<dbReference type="RefSeq" id="WP_171198111.1">
    <property type="nucleotide sequence ID" value="NZ_JABEND010000001.1"/>
</dbReference>
<sequence length="315" mass="33377">MERRPTPDRTNTSTNSSDRTTFPLAGNGPIHRIGLGTMRFADDPDRRRGPDAPIWASASDWDASVATLRRAAELGVTLFDTAAAYALGDGERLVARALRPYRDEVVIATKIGLTRPGPGEWRVLGRPDYLRQQIEQSRRALDDRPIDLLYLHAVDGQVPLADQLEVLANAVQHGDAKAIGLSQVSLTQLNEAASLLSAAAVQVAYNLADRANHSVLVRSGELGMAFVPFFPLAMGGPDAMAPAVAEVAAESGATAGQVALAWLLHQGRHVVPIPGTTSADRVAENLGAAELLLTPAQLARLQAPTPRGDSGATGQ</sequence>
<proteinExistence type="predicted"/>